<reference evidence="1 2" key="1">
    <citation type="submission" date="2021-08" db="EMBL/GenBank/DDBJ databases">
        <authorList>
            <person name="Peeters C."/>
        </authorList>
    </citation>
    <scope>NUCLEOTIDE SEQUENCE [LARGE SCALE GENOMIC DNA]</scope>
    <source>
        <strain evidence="1 2">LMG 32289</strain>
    </source>
</reference>
<organism evidence="1 2">
    <name type="scientific">Cupriavidus pampae</name>
    <dbReference type="NCBI Taxonomy" id="659251"/>
    <lineage>
        <taxon>Bacteria</taxon>
        <taxon>Pseudomonadati</taxon>
        <taxon>Pseudomonadota</taxon>
        <taxon>Betaproteobacteria</taxon>
        <taxon>Burkholderiales</taxon>
        <taxon>Burkholderiaceae</taxon>
        <taxon>Cupriavidus</taxon>
    </lineage>
</organism>
<dbReference type="RefSeq" id="WP_223994171.1">
    <property type="nucleotide sequence ID" value="NZ_CAJZAG010000012.1"/>
</dbReference>
<evidence type="ECO:0000313" key="2">
    <source>
        <dbReference type="Proteomes" id="UP000706525"/>
    </source>
</evidence>
<gene>
    <name evidence="1" type="ORF">LMG32289_05528</name>
</gene>
<sequence length="138" mass="14234">MIQNASQSTAAAATVPPVDLPVTAQIVLDVLAAQGREPDDQLVKQVVDAAANMQRVLARLRSAGDTVLDAVRKMPEMPGEQIAAAESVVARVIEHTEALMLVRQSVTALVLPADDAEVAALIATSDALADAVFAAVAA</sequence>
<proteinExistence type="predicted"/>
<dbReference type="Proteomes" id="UP000706525">
    <property type="component" value="Unassembled WGS sequence"/>
</dbReference>
<comment type="caution">
    <text evidence="1">The sequence shown here is derived from an EMBL/GenBank/DDBJ whole genome shotgun (WGS) entry which is preliminary data.</text>
</comment>
<protein>
    <submittedName>
        <fullName evidence="1">Uncharacterized protein</fullName>
    </submittedName>
</protein>
<name>A0ABM8XUS3_9BURK</name>
<keyword evidence="2" id="KW-1185">Reference proteome</keyword>
<accession>A0ABM8XUS3</accession>
<evidence type="ECO:0000313" key="1">
    <source>
        <dbReference type="EMBL" id="CAG9184136.1"/>
    </source>
</evidence>
<dbReference type="EMBL" id="CAJZAG010000012">
    <property type="protein sequence ID" value="CAG9184136.1"/>
    <property type="molecule type" value="Genomic_DNA"/>
</dbReference>